<protein>
    <submittedName>
        <fullName evidence="2">Uncharacterized protein</fullName>
    </submittedName>
</protein>
<accession>A0A8D8S2C9</accession>
<organism evidence="2">
    <name type="scientific">Cacopsylla melanoneura</name>
    <dbReference type="NCBI Taxonomy" id="428564"/>
    <lineage>
        <taxon>Eukaryota</taxon>
        <taxon>Metazoa</taxon>
        <taxon>Ecdysozoa</taxon>
        <taxon>Arthropoda</taxon>
        <taxon>Hexapoda</taxon>
        <taxon>Insecta</taxon>
        <taxon>Pterygota</taxon>
        <taxon>Neoptera</taxon>
        <taxon>Paraneoptera</taxon>
        <taxon>Hemiptera</taxon>
        <taxon>Sternorrhyncha</taxon>
        <taxon>Psylloidea</taxon>
        <taxon>Psyllidae</taxon>
        <taxon>Psyllinae</taxon>
        <taxon>Cacopsylla</taxon>
    </lineage>
</organism>
<dbReference type="AlphaFoldDB" id="A0A8D8S2C9"/>
<dbReference type="EMBL" id="HBUF01200665">
    <property type="protein sequence ID" value="CAG6661767.1"/>
    <property type="molecule type" value="Transcribed_RNA"/>
</dbReference>
<feature type="transmembrane region" description="Helical" evidence="1">
    <location>
        <begin position="32"/>
        <end position="50"/>
    </location>
</feature>
<name>A0A8D8S2C9_9HEMI</name>
<keyword evidence="1" id="KW-1133">Transmembrane helix</keyword>
<dbReference type="EMBL" id="HBUF01200663">
    <property type="protein sequence ID" value="CAG6661765.1"/>
    <property type="molecule type" value="Transcribed_RNA"/>
</dbReference>
<evidence type="ECO:0000256" key="1">
    <source>
        <dbReference type="SAM" id="Phobius"/>
    </source>
</evidence>
<reference evidence="2" key="1">
    <citation type="submission" date="2021-05" db="EMBL/GenBank/DDBJ databases">
        <authorList>
            <person name="Alioto T."/>
            <person name="Alioto T."/>
            <person name="Gomez Garrido J."/>
        </authorList>
    </citation>
    <scope>NUCLEOTIDE SEQUENCE</scope>
</reference>
<keyword evidence="1" id="KW-0812">Transmembrane</keyword>
<proteinExistence type="predicted"/>
<evidence type="ECO:0000313" key="2">
    <source>
        <dbReference type="EMBL" id="CAG6661765.1"/>
    </source>
</evidence>
<keyword evidence="1" id="KW-0472">Membrane</keyword>
<sequence length="102" mass="12222">MFKHNNSNHTNQTTKHKQEKYLGKQVASEFDVLMNMNICLVRIKIIVLFYNFMRDMLDINQVWLFLFGGLFILVSFPWLDIPRHYSGNFLTFFSMLYSLFSL</sequence>
<feature type="transmembrane region" description="Helical" evidence="1">
    <location>
        <begin position="62"/>
        <end position="79"/>
    </location>
</feature>